<gene>
    <name evidence="2" type="ORF">NEDG_01498</name>
</gene>
<organism evidence="2 3">
    <name type="scientific">Nematocida displodere</name>
    <dbReference type="NCBI Taxonomy" id="1805483"/>
    <lineage>
        <taxon>Eukaryota</taxon>
        <taxon>Fungi</taxon>
        <taxon>Fungi incertae sedis</taxon>
        <taxon>Microsporidia</taxon>
        <taxon>Nematocida</taxon>
    </lineage>
</organism>
<feature type="compositionally biased region" description="Low complexity" evidence="1">
    <location>
        <begin position="84"/>
        <end position="95"/>
    </location>
</feature>
<reference evidence="2 3" key="1">
    <citation type="submission" date="2016-02" db="EMBL/GenBank/DDBJ databases">
        <title>Discovery of a natural microsporidian pathogen with a broad tissue tropism in Caenorhabditis elegans.</title>
        <authorList>
            <person name="Luallen R.J."/>
            <person name="Reinke A.W."/>
            <person name="Tong L."/>
            <person name="Botts M.R."/>
            <person name="Felix M.-A."/>
            <person name="Troemel E.R."/>
        </authorList>
    </citation>
    <scope>NUCLEOTIDE SEQUENCE [LARGE SCALE GENOMIC DNA]</scope>
    <source>
        <strain evidence="2 3">JUm2807</strain>
    </source>
</reference>
<accession>A0A177EEP7</accession>
<feature type="compositionally biased region" description="Basic and acidic residues" evidence="1">
    <location>
        <begin position="74"/>
        <end position="83"/>
    </location>
</feature>
<feature type="compositionally biased region" description="Acidic residues" evidence="1">
    <location>
        <begin position="125"/>
        <end position="134"/>
    </location>
</feature>
<dbReference type="AlphaFoldDB" id="A0A177EEP7"/>
<protein>
    <submittedName>
        <fullName evidence="2">Uncharacterized protein</fullName>
    </submittedName>
</protein>
<dbReference type="VEuPathDB" id="MicrosporidiaDB:NEDG_01498"/>
<keyword evidence="3" id="KW-1185">Reference proteome</keyword>
<evidence type="ECO:0000313" key="3">
    <source>
        <dbReference type="Proteomes" id="UP000185944"/>
    </source>
</evidence>
<dbReference type="GeneID" id="93647848"/>
<feature type="region of interest" description="Disordered" evidence="1">
    <location>
        <begin position="60"/>
        <end position="144"/>
    </location>
</feature>
<dbReference type="RefSeq" id="XP_067544503.1">
    <property type="nucleotide sequence ID" value="XM_067688916.1"/>
</dbReference>
<name>A0A177EEP7_9MICR</name>
<evidence type="ECO:0000313" key="2">
    <source>
        <dbReference type="EMBL" id="OAG29951.1"/>
    </source>
</evidence>
<sequence length="182" mass="20436">MQHTEFLQAVKEKCKDWKKNQAKEAAKIYTSGYTTEQIFYQIKKATDQVIGACEEYLAGADVDPETEPETDLESLEHSEHSESFENLESSESSENPETGLEDSLEHSESPESFENPENPENPNLDLEEESETNPDSDYASSSASIEYSSSALLTLTKYLEGDMDSDNEMLKETAGETLRKLK</sequence>
<dbReference type="Proteomes" id="UP000185944">
    <property type="component" value="Unassembled WGS sequence"/>
</dbReference>
<evidence type="ECO:0000256" key="1">
    <source>
        <dbReference type="SAM" id="MobiDB-lite"/>
    </source>
</evidence>
<dbReference type="EMBL" id="LTDL01000038">
    <property type="protein sequence ID" value="OAG29951.1"/>
    <property type="molecule type" value="Genomic_DNA"/>
</dbReference>
<feature type="compositionally biased region" description="Low complexity" evidence="1">
    <location>
        <begin position="135"/>
        <end position="144"/>
    </location>
</feature>
<feature type="compositionally biased region" description="Acidic residues" evidence="1">
    <location>
        <begin position="62"/>
        <end position="73"/>
    </location>
</feature>
<proteinExistence type="predicted"/>
<comment type="caution">
    <text evidence="2">The sequence shown here is derived from an EMBL/GenBank/DDBJ whole genome shotgun (WGS) entry which is preliminary data.</text>
</comment>
<feature type="compositionally biased region" description="Low complexity" evidence="1">
    <location>
        <begin position="110"/>
        <end position="124"/>
    </location>
</feature>